<dbReference type="CDD" id="cd07363">
    <property type="entry name" value="45_DOPA_Dioxygenase"/>
    <property type="match status" value="1"/>
</dbReference>
<comment type="similarity">
    <text evidence="2">Belongs to the DODA-type extradiol aromatic ring-opening dioxygenase family.</text>
</comment>
<dbReference type="GO" id="GO:0051213">
    <property type="term" value="F:dioxygenase activity"/>
    <property type="evidence" value="ECO:0007669"/>
    <property type="project" value="UniProtKB-KW"/>
</dbReference>
<evidence type="ECO:0000259" key="6">
    <source>
        <dbReference type="Pfam" id="PF02900"/>
    </source>
</evidence>
<dbReference type="InterPro" id="IPR004183">
    <property type="entry name" value="Xdiol_dOase_suB"/>
</dbReference>
<evidence type="ECO:0000256" key="1">
    <source>
        <dbReference type="ARBA" id="ARBA00001947"/>
    </source>
</evidence>
<dbReference type="Pfam" id="PF02900">
    <property type="entry name" value="LigB"/>
    <property type="match status" value="1"/>
</dbReference>
<dbReference type="PANTHER" id="PTHR30096">
    <property type="entry name" value="4,5-DOPA DIOXYGENASE EXTRADIOL-LIKE PROTEIN"/>
    <property type="match status" value="1"/>
</dbReference>
<dbReference type="Gene3D" id="3.40.830.10">
    <property type="entry name" value="LigB-like"/>
    <property type="match status" value="1"/>
</dbReference>
<dbReference type="PIRSF" id="PIRSF006157">
    <property type="entry name" value="Doxgns_DODA"/>
    <property type="match status" value="1"/>
</dbReference>
<keyword evidence="3" id="KW-0479">Metal-binding</keyword>
<evidence type="ECO:0000256" key="2">
    <source>
        <dbReference type="ARBA" id="ARBA00007581"/>
    </source>
</evidence>
<comment type="cofactor">
    <cofactor evidence="1">
        <name>Zn(2+)</name>
        <dbReference type="ChEBI" id="CHEBI:29105"/>
    </cofactor>
</comment>
<protein>
    <submittedName>
        <fullName evidence="7">Class III extradiol ring-cleavage dioxygenase</fullName>
    </submittedName>
</protein>
<keyword evidence="8" id="KW-1185">Reference proteome</keyword>
<gene>
    <name evidence="7" type="ORF">GCM10008942_26420</name>
</gene>
<dbReference type="InterPro" id="IPR014436">
    <property type="entry name" value="Extradiol_dOase_DODA"/>
</dbReference>
<dbReference type="PANTHER" id="PTHR30096:SF0">
    <property type="entry name" value="4,5-DOPA DIOXYGENASE EXTRADIOL-LIKE PROTEIN"/>
    <property type="match status" value="1"/>
</dbReference>
<dbReference type="RefSeq" id="WP_166936524.1">
    <property type="nucleotide sequence ID" value="NZ_BAAADD010000007.1"/>
</dbReference>
<accession>A0ABN1EXF3</accession>
<dbReference type="EMBL" id="BAAADD010000007">
    <property type="protein sequence ID" value="GAA0576304.1"/>
    <property type="molecule type" value="Genomic_DNA"/>
</dbReference>
<organism evidence="7 8">
    <name type="scientific">Rhizomicrobium electricum</name>
    <dbReference type="NCBI Taxonomy" id="480070"/>
    <lineage>
        <taxon>Bacteria</taxon>
        <taxon>Pseudomonadati</taxon>
        <taxon>Pseudomonadota</taxon>
        <taxon>Alphaproteobacteria</taxon>
        <taxon>Micropepsales</taxon>
        <taxon>Micropepsaceae</taxon>
        <taxon>Rhizomicrobium</taxon>
    </lineage>
</organism>
<reference evidence="7 8" key="1">
    <citation type="journal article" date="2019" name="Int. J. Syst. Evol. Microbiol.">
        <title>The Global Catalogue of Microorganisms (GCM) 10K type strain sequencing project: providing services to taxonomists for standard genome sequencing and annotation.</title>
        <authorList>
            <consortium name="The Broad Institute Genomics Platform"/>
            <consortium name="The Broad Institute Genome Sequencing Center for Infectious Disease"/>
            <person name="Wu L."/>
            <person name="Ma J."/>
        </authorList>
    </citation>
    <scope>NUCLEOTIDE SEQUENCE [LARGE SCALE GENOMIC DNA]</scope>
    <source>
        <strain evidence="7 8">JCM 15089</strain>
    </source>
</reference>
<evidence type="ECO:0000256" key="4">
    <source>
        <dbReference type="ARBA" id="ARBA00022833"/>
    </source>
</evidence>
<comment type="caution">
    <text evidence="7">The sequence shown here is derived from an EMBL/GenBank/DDBJ whole genome shotgun (WGS) entry which is preliminary data.</text>
</comment>
<sequence>MFPALFVSHGAPTLPLDDAPARDFLRDLGQSLPRPKAILAVSAHWETERPAFTAAPRNTTIHDFRGFPKPLYDLRYDTPGAPDIAARLAQSLERAGIPASLNERRGIDHGAWVPLMLMVPAADIPVVQLSIQPRLGVAHHIALGKALRPFREGGLILASGGFVHNLMALDWEGGAEPDWSARFSGWMDAALTERRDDDLVHYRTRAPEASRAHPSEDHILPLFVAYGAGETSRRLHKSATFGSLRMDAYAFD</sequence>
<keyword evidence="7" id="KW-0223">Dioxygenase</keyword>
<evidence type="ECO:0000313" key="8">
    <source>
        <dbReference type="Proteomes" id="UP001499951"/>
    </source>
</evidence>
<feature type="domain" description="Extradiol ring-cleavage dioxygenase class III enzyme subunit B" evidence="6">
    <location>
        <begin position="4"/>
        <end position="232"/>
    </location>
</feature>
<name>A0ABN1EXF3_9PROT</name>
<keyword evidence="5" id="KW-0560">Oxidoreductase</keyword>
<proteinExistence type="inferred from homology"/>
<evidence type="ECO:0000256" key="5">
    <source>
        <dbReference type="ARBA" id="ARBA00023002"/>
    </source>
</evidence>
<keyword evidence="4" id="KW-0862">Zinc</keyword>
<dbReference type="SUPFAM" id="SSF53213">
    <property type="entry name" value="LigB-like"/>
    <property type="match status" value="1"/>
</dbReference>
<evidence type="ECO:0000256" key="3">
    <source>
        <dbReference type="ARBA" id="ARBA00022723"/>
    </source>
</evidence>
<evidence type="ECO:0000313" key="7">
    <source>
        <dbReference type="EMBL" id="GAA0576304.1"/>
    </source>
</evidence>
<dbReference type="Proteomes" id="UP001499951">
    <property type="component" value="Unassembled WGS sequence"/>
</dbReference>